<dbReference type="PANTHER" id="PTHR17178">
    <property type="entry name" value="SECRETORY GRANULE PROTEOGLYCAN CORE PROTEIN"/>
    <property type="match status" value="1"/>
</dbReference>
<feature type="compositionally biased region" description="Basic and acidic residues" evidence="2">
    <location>
        <begin position="368"/>
        <end position="382"/>
    </location>
</feature>
<dbReference type="Proteomes" id="UP000091918">
    <property type="component" value="Unassembled WGS sequence"/>
</dbReference>
<dbReference type="STRING" id="1658172.A0A1B7NQB2"/>
<evidence type="ECO:0000313" key="5">
    <source>
        <dbReference type="EMBL" id="OAX79021.1"/>
    </source>
</evidence>
<feature type="compositionally biased region" description="Polar residues" evidence="2">
    <location>
        <begin position="98"/>
        <end position="110"/>
    </location>
</feature>
<dbReference type="AlphaFoldDB" id="A0A1B7NQB2"/>
<feature type="domain" description="EGF-like" evidence="4">
    <location>
        <begin position="551"/>
        <end position="588"/>
    </location>
</feature>
<keyword evidence="3" id="KW-0472">Membrane</keyword>
<dbReference type="EMBL" id="LGUA01001196">
    <property type="protein sequence ID" value="OAX79021.1"/>
    <property type="molecule type" value="Genomic_DNA"/>
</dbReference>
<protein>
    <recommendedName>
        <fullName evidence="4">EGF-like domain-containing protein</fullName>
    </recommendedName>
</protein>
<evidence type="ECO:0000313" key="6">
    <source>
        <dbReference type="Proteomes" id="UP000091918"/>
    </source>
</evidence>
<feature type="region of interest" description="Disordered" evidence="2">
    <location>
        <begin position="1"/>
        <end position="399"/>
    </location>
</feature>
<gene>
    <name evidence="5" type="ORF">ACJ72_06664</name>
</gene>
<feature type="region of interest" description="Disordered" evidence="2">
    <location>
        <begin position="468"/>
        <end position="503"/>
    </location>
</feature>
<dbReference type="PANTHER" id="PTHR17178:SF0">
    <property type="entry name" value="SERGLYCIN"/>
    <property type="match status" value="1"/>
</dbReference>
<reference evidence="5 6" key="1">
    <citation type="submission" date="2015-07" db="EMBL/GenBank/DDBJ databases">
        <title>Emmonsia species relationships and genome sequence.</title>
        <authorList>
            <person name="Cuomo C.A."/>
            <person name="Schwartz I.S."/>
            <person name="Kenyon C."/>
            <person name="de Hoog G.S."/>
            <person name="Govender N.P."/>
            <person name="Botha A."/>
            <person name="Moreno L."/>
            <person name="de Vries M."/>
            <person name="Munoz J.F."/>
            <person name="Stielow J.B."/>
        </authorList>
    </citation>
    <scope>NUCLEOTIDE SEQUENCE [LARGE SCALE GENOMIC DNA]</scope>
    <source>
        <strain evidence="5 6">CBS 136260</strain>
    </source>
</reference>
<keyword evidence="3" id="KW-0812">Transmembrane</keyword>
<sequence>MSDARSGKGGDSGGRGGGSVRRAREQMEAGDRGMRSIQDSSDQARSSDMPPQGSRPIRRPLPTSTTFKSPDNAGKADVISQSATAPQWPLSEERADSRQVTTTSNESVNFSKRPAPQRPARPDSIPSSLDAPPSSLQQQQHSQSMAQNLKQIMISTDSASGPADSGFSDLAPLAEPTPVANVPPLRGNPTTHPPPSTRRTGSSYYSGTAFVSPIPEEPPEILPRKGGSYASSKVIPSSWGTAPPDADIPQWSDEDFLNDDDKPSDSLVRQASLGKRGKASLRTINKAHNDQPPDNNQAPTVATDKSSDEKVAAVAIGMAVSANPKVMEPAYKGGNTRGQPESRPSDDYASSLSSDDDYEKPPIPIMRFETKSTKPILKKAESRGSNISPGGNERRRPPQIDMDAVRQAEARGSLTSLPELIRRATRLATNLDHGKTASRFGISDILNASEGHRGRNSGSISDILASFPPPAIAAPAGDDQFPGTFTNTDPRSRPDAEGNPEKRPRRCCGLPVWAVLLILLISLAIISIAVIIPVQLTVLRQPAQPASGPPPPENCQATDPCMNGGISVGNPGSCGCVCVDGFGGDKCAIAGDNSCTTINVSNEPSGFQNATLGTALPRLIEDSQANFSIPLDTSRILRLFNRESVSCTSQNALVMFNGASRKRSEQTISQRDTTRERSPDGTDSPTPTIAARESIRDRNIHNHALSGRQQAFNRDPPSHPTRSFKAPSATPTNDPSQPPLSAKILDFSRIAVLFIFEETEDLVDAVHSHDSIQAFFQDVVGESGRQMGLMGVNCTRQDFILDFVKFTIGLDNGTIVGGGM</sequence>
<organism evidence="5 6">
    <name type="scientific">Emergomyces africanus</name>
    <dbReference type="NCBI Taxonomy" id="1955775"/>
    <lineage>
        <taxon>Eukaryota</taxon>
        <taxon>Fungi</taxon>
        <taxon>Dikarya</taxon>
        <taxon>Ascomycota</taxon>
        <taxon>Pezizomycotina</taxon>
        <taxon>Eurotiomycetes</taxon>
        <taxon>Eurotiomycetidae</taxon>
        <taxon>Onygenales</taxon>
        <taxon>Ajellomycetaceae</taxon>
        <taxon>Emergomyces</taxon>
    </lineage>
</organism>
<feature type="compositionally biased region" description="Basic and acidic residues" evidence="2">
    <location>
        <begin position="490"/>
        <end position="502"/>
    </location>
</feature>
<dbReference type="PROSITE" id="PS01186">
    <property type="entry name" value="EGF_2"/>
    <property type="match status" value="1"/>
</dbReference>
<comment type="caution">
    <text evidence="1">Lacks conserved residue(s) required for the propagation of feature annotation.</text>
</comment>
<dbReference type="InterPro" id="IPR000742">
    <property type="entry name" value="EGF"/>
</dbReference>
<name>A0A1B7NQB2_9EURO</name>
<dbReference type="PROSITE" id="PS50026">
    <property type="entry name" value="EGF_3"/>
    <property type="match status" value="1"/>
</dbReference>
<keyword evidence="1" id="KW-1015">Disulfide bond</keyword>
<feature type="disulfide bond" evidence="1">
    <location>
        <begin position="578"/>
        <end position="587"/>
    </location>
</feature>
<feature type="compositionally biased region" description="Polar residues" evidence="2">
    <location>
        <begin position="229"/>
        <end position="240"/>
    </location>
</feature>
<feature type="compositionally biased region" description="Basic and acidic residues" evidence="2">
    <location>
        <begin position="22"/>
        <end position="34"/>
    </location>
</feature>
<dbReference type="PROSITE" id="PS00022">
    <property type="entry name" value="EGF_1"/>
    <property type="match status" value="1"/>
</dbReference>
<feature type="compositionally biased region" description="Polar residues" evidence="2">
    <location>
        <begin position="292"/>
        <end position="304"/>
    </location>
</feature>
<feature type="compositionally biased region" description="Gly residues" evidence="2">
    <location>
        <begin position="9"/>
        <end position="19"/>
    </location>
</feature>
<keyword evidence="1" id="KW-0245">EGF-like domain</keyword>
<comment type="caution">
    <text evidence="5">The sequence shown here is derived from an EMBL/GenBank/DDBJ whole genome shotgun (WGS) entry which is preliminary data.</text>
</comment>
<dbReference type="CDD" id="cd00054">
    <property type="entry name" value="EGF_CA"/>
    <property type="match status" value="1"/>
</dbReference>
<dbReference type="OrthoDB" id="283575at2759"/>
<keyword evidence="3" id="KW-1133">Transmembrane helix</keyword>
<feature type="transmembrane region" description="Helical" evidence="3">
    <location>
        <begin position="510"/>
        <end position="532"/>
    </location>
</feature>
<evidence type="ECO:0000259" key="4">
    <source>
        <dbReference type="PROSITE" id="PS50026"/>
    </source>
</evidence>
<feature type="compositionally biased region" description="Low complexity" evidence="2">
    <location>
        <begin position="134"/>
        <end position="147"/>
    </location>
</feature>
<feature type="compositionally biased region" description="Polar residues" evidence="2">
    <location>
        <begin position="148"/>
        <end position="159"/>
    </location>
</feature>
<evidence type="ECO:0000256" key="2">
    <source>
        <dbReference type="SAM" id="MobiDB-lite"/>
    </source>
</evidence>
<feature type="region of interest" description="Disordered" evidence="2">
    <location>
        <begin position="658"/>
        <end position="740"/>
    </location>
</feature>
<accession>A0A1B7NQB2</accession>
<proteinExistence type="predicted"/>
<evidence type="ECO:0000256" key="3">
    <source>
        <dbReference type="SAM" id="Phobius"/>
    </source>
</evidence>
<keyword evidence="6" id="KW-1185">Reference proteome</keyword>
<evidence type="ECO:0000256" key="1">
    <source>
        <dbReference type="PROSITE-ProRule" id="PRU00076"/>
    </source>
</evidence>
<feature type="compositionally biased region" description="Polar residues" evidence="2">
    <location>
        <begin position="37"/>
        <end position="46"/>
    </location>
</feature>